<dbReference type="eggNOG" id="arCOG08060">
    <property type="taxonomic scope" value="Archaea"/>
</dbReference>
<gene>
    <name evidence="2" type="ordered locus">DKAM_1313</name>
</gene>
<feature type="transmembrane region" description="Helical" evidence="1">
    <location>
        <begin position="216"/>
        <end position="235"/>
    </location>
</feature>
<feature type="transmembrane region" description="Helical" evidence="1">
    <location>
        <begin position="112"/>
        <end position="132"/>
    </location>
</feature>
<name>B8D6A8_DESA1</name>
<reference evidence="2 3" key="1">
    <citation type="journal article" date="2009" name="J. Bacteriol.">
        <title>Complete genome sequence of the anaerobic, protein-degrading hyperthermophilic crenarchaeon Desulfurococcus kamchatkensis.</title>
        <authorList>
            <person name="Ravin N.V."/>
            <person name="Mardanov A.V."/>
            <person name="Beletsky A.V."/>
            <person name="Kublanov I.V."/>
            <person name="Kolganova T.V."/>
            <person name="Lebedinsky A.V."/>
            <person name="Chernyh N.A."/>
            <person name="Bonch-Osmolovskaya E.A."/>
            <person name="Skryabin K.G."/>
        </authorList>
    </citation>
    <scope>NUCLEOTIDE SEQUENCE [LARGE SCALE GENOMIC DNA]</scope>
    <source>
        <strain evidence="3">DSM 18924 / JCM 16383 / VKM B-2413 / 1221n</strain>
    </source>
</reference>
<evidence type="ECO:0000313" key="3">
    <source>
        <dbReference type="Proteomes" id="UP000006903"/>
    </source>
</evidence>
<feature type="transmembrane region" description="Helical" evidence="1">
    <location>
        <begin position="265"/>
        <end position="285"/>
    </location>
</feature>
<feature type="transmembrane region" description="Helical" evidence="1">
    <location>
        <begin position="187"/>
        <end position="207"/>
    </location>
</feature>
<dbReference type="Proteomes" id="UP000006903">
    <property type="component" value="Chromosome"/>
</dbReference>
<keyword evidence="1" id="KW-0812">Transmembrane</keyword>
<sequence>MLAVTIILVILSIILHMPIEVQEAVFKHVILGSPLYNDVYALVKYVFYSEPCNQASWFWIDRNDAFSLCRGGSALVIPFIDYRLNQPPLAGFILALITMFGLQYSAGPGVFLTISYMLHSILSAIAITYSVYRASTRFTARLYPLYALTIVVYGVYGFDTYALPFIIEALISIREGKLGKAGLFSALGMSINFFTMVLLGLLIYLVIRDNMEGKSVITGILFGLTPYFIIVFLAPDYPGYILNNMLQPAFNNGVFLLLTSKLSEGAAYAFNTGLWLFLMLTLYSMSPPLTTHDKEEVLRYIAILMFSLYSIHPQMVPQTLVITLLPLIATKMRGNTLLTLLIEAANALIIALWFEAATISSYLSSILGIVSSPQPTSLDNPVQWVVQFRNALAVVYSIDLLLTSPSPEG</sequence>
<dbReference type="EMBL" id="CP001140">
    <property type="protein sequence ID" value="ACL11639.1"/>
    <property type="molecule type" value="Genomic_DNA"/>
</dbReference>
<organism evidence="2 3">
    <name type="scientific">Desulfurococcus amylolyticus (strain DSM 18924 / JCM 16383 / VKM B-2413 / 1221n)</name>
    <name type="common">Desulfurococcus kamchatkensis</name>
    <dbReference type="NCBI Taxonomy" id="490899"/>
    <lineage>
        <taxon>Archaea</taxon>
        <taxon>Thermoproteota</taxon>
        <taxon>Thermoprotei</taxon>
        <taxon>Desulfurococcales</taxon>
        <taxon>Desulfurococcaceae</taxon>
        <taxon>Desulfurococcus</taxon>
    </lineage>
</organism>
<feature type="transmembrane region" description="Helical" evidence="1">
    <location>
        <begin position="336"/>
        <end position="354"/>
    </location>
</feature>
<dbReference type="STRING" id="490899.DKAM_1313"/>
<protein>
    <submittedName>
        <fullName evidence="2">Uncharacterized protein</fullName>
    </submittedName>
</protein>
<accession>B8D6A8</accession>
<feature type="transmembrane region" description="Helical" evidence="1">
    <location>
        <begin position="297"/>
        <end position="316"/>
    </location>
</feature>
<feature type="transmembrane region" description="Helical" evidence="1">
    <location>
        <begin position="144"/>
        <end position="167"/>
    </location>
</feature>
<evidence type="ECO:0000256" key="1">
    <source>
        <dbReference type="SAM" id="Phobius"/>
    </source>
</evidence>
<dbReference type="AlphaFoldDB" id="B8D6A8"/>
<proteinExistence type="predicted"/>
<dbReference type="KEGG" id="dka:DKAM_1313"/>
<keyword evidence="1" id="KW-0472">Membrane</keyword>
<evidence type="ECO:0000313" key="2">
    <source>
        <dbReference type="EMBL" id="ACL11639.1"/>
    </source>
</evidence>
<feature type="transmembrane region" description="Helical" evidence="1">
    <location>
        <begin position="89"/>
        <end position="106"/>
    </location>
</feature>
<dbReference type="HOGENOM" id="CLU_644995_0_0_2"/>
<keyword evidence="1" id="KW-1133">Transmembrane helix</keyword>